<evidence type="ECO:0000313" key="1">
    <source>
        <dbReference type="EMBL" id="NGU30601.1"/>
    </source>
</evidence>
<evidence type="ECO:0000313" key="2">
    <source>
        <dbReference type="Proteomes" id="UP000481454"/>
    </source>
</evidence>
<name>A0AAP6WP64_CLOPF</name>
<organism evidence="1 2">
    <name type="scientific">Clostridium perfringens</name>
    <dbReference type="NCBI Taxonomy" id="1502"/>
    <lineage>
        <taxon>Bacteria</taxon>
        <taxon>Bacillati</taxon>
        <taxon>Bacillota</taxon>
        <taxon>Clostridia</taxon>
        <taxon>Eubacteriales</taxon>
        <taxon>Clostridiaceae</taxon>
        <taxon>Clostridium</taxon>
    </lineage>
</organism>
<dbReference type="AlphaFoldDB" id="A0AAP6WP64"/>
<accession>A0AAP6WP64</accession>
<sequence>MFIDKIIVDRIADIFCEKVEYEKSAFDEYDEIEGVSDEELDNYGDYEENQIEILNSIVNYSIKKYRDSLNTVLDMDLLELLDYIESDINKDDEGEEYY</sequence>
<dbReference type="RefSeq" id="WP_003459504.1">
    <property type="nucleotide sequence ID" value="NZ_CATNWX010000006.1"/>
</dbReference>
<comment type="caution">
    <text evidence="1">The sequence shown here is derived from an EMBL/GenBank/DDBJ whole genome shotgun (WGS) entry which is preliminary data.</text>
</comment>
<gene>
    <name evidence="1" type="ORF">G6Z34_10830</name>
</gene>
<dbReference type="Proteomes" id="UP000481454">
    <property type="component" value="Unassembled WGS sequence"/>
</dbReference>
<protein>
    <submittedName>
        <fullName evidence="1">Uncharacterized protein</fullName>
    </submittedName>
</protein>
<proteinExistence type="predicted"/>
<reference evidence="1 2" key="1">
    <citation type="submission" date="2020-02" db="EMBL/GenBank/DDBJ databases">
        <title>Genomic Insights into the Phylogeny and Genetic Plasticity of the Human and Animal Enteric Pathogen Clostridium perfringens.</title>
        <authorList>
            <person name="Feng Y."/>
            <person name="Hu Y."/>
        </authorList>
    </citation>
    <scope>NUCLEOTIDE SEQUENCE [LARGE SCALE GENOMIC DNA]</scope>
    <source>
        <strain evidence="1 2">CP-40</strain>
    </source>
</reference>
<dbReference type="EMBL" id="JAALLZ010000004">
    <property type="protein sequence ID" value="NGU30601.1"/>
    <property type="molecule type" value="Genomic_DNA"/>
</dbReference>